<dbReference type="FunFam" id="3.40.50.1820:FF:000097">
    <property type="entry name" value="Alpha/beta hydrolase family protein"/>
    <property type="match status" value="1"/>
</dbReference>
<dbReference type="EMBL" id="LFYR01000129">
    <property type="protein sequence ID" value="KMZ75674.1"/>
    <property type="molecule type" value="Genomic_DNA"/>
</dbReference>
<keyword evidence="3" id="KW-1185">Reference proteome</keyword>
<evidence type="ECO:0000256" key="1">
    <source>
        <dbReference type="SAM" id="MobiDB-lite"/>
    </source>
</evidence>
<dbReference type="InterPro" id="IPR016969">
    <property type="entry name" value="UCP031088_abhydr"/>
</dbReference>
<evidence type="ECO:0008006" key="4">
    <source>
        <dbReference type="Google" id="ProtNLM"/>
    </source>
</evidence>
<dbReference type="AlphaFoldDB" id="A0A0K9Q3D3"/>
<dbReference type="GO" id="GO:0006629">
    <property type="term" value="P:lipid metabolic process"/>
    <property type="evidence" value="ECO:0000318"/>
    <property type="project" value="GO_Central"/>
</dbReference>
<protein>
    <recommendedName>
        <fullName evidence="4">AB hydrolase-1 domain-containing protein</fullName>
    </recommendedName>
</protein>
<evidence type="ECO:0000313" key="2">
    <source>
        <dbReference type="EMBL" id="KMZ75674.1"/>
    </source>
</evidence>
<dbReference type="OrthoDB" id="9974421at2759"/>
<name>A0A0K9Q3D3_ZOSMR</name>
<dbReference type="ESTHER" id="zosmr-a0a0k9q3d3">
    <property type="family name" value="UCP031088"/>
</dbReference>
<organism evidence="2 3">
    <name type="scientific">Zostera marina</name>
    <name type="common">Eelgrass</name>
    <dbReference type="NCBI Taxonomy" id="29655"/>
    <lineage>
        <taxon>Eukaryota</taxon>
        <taxon>Viridiplantae</taxon>
        <taxon>Streptophyta</taxon>
        <taxon>Embryophyta</taxon>
        <taxon>Tracheophyta</taxon>
        <taxon>Spermatophyta</taxon>
        <taxon>Magnoliopsida</taxon>
        <taxon>Liliopsida</taxon>
        <taxon>Zosteraceae</taxon>
        <taxon>Zostera</taxon>
    </lineage>
</organism>
<dbReference type="PANTHER" id="PTHR11005">
    <property type="entry name" value="LYSOSOMAL ACID LIPASE-RELATED"/>
    <property type="match status" value="1"/>
</dbReference>
<gene>
    <name evidence="2" type="ORF">ZOSMA_111G00250</name>
</gene>
<reference evidence="3" key="1">
    <citation type="journal article" date="2016" name="Nature">
        <title>The genome of the seagrass Zostera marina reveals angiosperm adaptation to the sea.</title>
        <authorList>
            <person name="Olsen J.L."/>
            <person name="Rouze P."/>
            <person name="Verhelst B."/>
            <person name="Lin Y.-C."/>
            <person name="Bayer T."/>
            <person name="Collen J."/>
            <person name="Dattolo E."/>
            <person name="De Paoli E."/>
            <person name="Dittami S."/>
            <person name="Maumus F."/>
            <person name="Michel G."/>
            <person name="Kersting A."/>
            <person name="Lauritano C."/>
            <person name="Lohaus R."/>
            <person name="Toepel M."/>
            <person name="Tonon T."/>
            <person name="Vanneste K."/>
            <person name="Amirebrahimi M."/>
            <person name="Brakel J."/>
            <person name="Bostroem C."/>
            <person name="Chovatia M."/>
            <person name="Grimwood J."/>
            <person name="Jenkins J.W."/>
            <person name="Jueterbock A."/>
            <person name="Mraz A."/>
            <person name="Stam W.T."/>
            <person name="Tice H."/>
            <person name="Bornberg-Bauer E."/>
            <person name="Green P.J."/>
            <person name="Pearson G.A."/>
            <person name="Procaccini G."/>
            <person name="Duarte C.M."/>
            <person name="Schmutz J."/>
            <person name="Reusch T.B.H."/>
            <person name="Van de Peer Y."/>
        </authorList>
    </citation>
    <scope>NUCLEOTIDE SEQUENCE [LARGE SCALE GENOMIC DNA]</scope>
    <source>
        <strain evidence="3">cv. Finnish</strain>
    </source>
</reference>
<dbReference type="Proteomes" id="UP000036987">
    <property type="component" value="Unassembled WGS sequence"/>
</dbReference>
<comment type="caution">
    <text evidence="2">The sequence shown here is derived from an EMBL/GenBank/DDBJ whole genome shotgun (WGS) entry which is preliminary data.</text>
</comment>
<dbReference type="Gene3D" id="3.40.50.1820">
    <property type="entry name" value="alpha/beta hydrolase"/>
    <property type="match status" value="2"/>
</dbReference>
<dbReference type="GO" id="GO:0016298">
    <property type="term" value="F:lipase activity"/>
    <property type="evidence" value="ECO:0000318"/>
    <property type="project" value="GO_Central"/>
</dbReference>
<feature type="compositionally biased region" description="Low complexity" evidence="1">
    <location>
        <begin position="49"/>
        <end position="70"/>
    </location>
</feature>
<proteinExistence type="predicted"/>
<dbReference type="SUPFAM" id="SSF53474">
    <property type="entry name" value="alpha/beta-Hydrolases"/>
    <property type="match status" value="1"/>
</dbReference>
<accession>A0A0K9Q3D3</accession>
<evidence type="ECO:0000313" key="3">
    <source>
        <dbReference type="Proteomes" id="UP000036987"/>
    </source>
</evidence>
<dbReference type="OMA" id="MQPELME"/>
<dbReference type="PIRSF" id="PIRSF031088">
    <property type="entry name" value="UCP031088_abhydr"/>
    <property type="match status" value="1"/>
</dbReference>
<dbReference type="STRING" id="29655.A0A0K9Q3D3"/>
<dbReference type="InterPro" id="IPR029058">
    <property type="entry name" value="AB_hydrolase_fold"/>
</dbReference>
<sequence length="594" mass="66530">MMIQFAATTTDVFRRVSSILPMGWVRTTNTNSRKLLFHRIPVRSSFSSLRASSSPASSESEPAESGSNSSKIELNKEKEEVCTADELHYVDVPGTEWKIALWRYIPCPKAPPRNHPLLLLPGLGTNANGFDLSPEISFARNMSNQGFDTWIVEVRGSGLSSRINSVSTEQISSKLMDEDFEDDILSKLKETDSRLQVSEEVSTVNETEGEEVALASFDKLQFTTMLNDTLFLLTKTVSDYMSESQLQTVTSKFMGRISKVFEEAGLSDRFNEIQEMFSTLLEKRQDSVASKQIRDLSQQFVNLLDEGQKSVSPQLSDLQERLSDTIKDFQKQLDTIQIYDWDFDHYLEEDVPIAIEFIKAHTHPKDGKLLAIGHSMGGILLYSMLSRCGVERKQSDFAAVATLASSLDYKSSNSSLKLMLPLADPAQALNVPVVPFGAIMAAAYPLTSEPPYFFSWITTQVSAPDMMHPEHFKKLVLTNFCTVPAKLVFQLTTAFEEGGLRNRTGTFYYKDHIDNCDVPVLALAGDQDLICPPEAVYETAQLFPQDVVTYKVFGKPDGPHYGHYDLVGGRWAVDEVYPFIVDFLSQHDEISESL</sequence>
<feature type="region of interest" description="Disordered" evidence="1">
    <location>
        <begin position="49"/>
        <end position="75"/>
    </location>
</feature>